<feature type="transmembrane region" description="Helical" evidence="1">
    <location>
        <begin position="384"/>
        <end position="400"/>
    </location>
</feature>
<feature type="transmembrane region" description="Helical" evidence="1">
    <location>
        <begin position="140"/>
        <end position="158"/>
    </location>
</feature>
<dbReference type="EMBL" id="LLYW01000058">
    <property type="protein sequence ID" value="KUH31359.1"/>
    <property type="molecule type" value="Genomic_DNA"/>
</dbReference>
<dbReference type="Proteomes" id="UP000053462">
    <property type="component" value="Unassembled WGS sequence"/>
</dbReference>
<reference evidence="2 3" key="1">
    <citation type="submission" date="2015-10" db="EMBL/GenBank/DDBJ databases">
        <title>Draft genome sequence of Thermococcus celericrescens strain DSM 17994.</title>
        <authorList>
            <person name="Hong S.-J."/>
            <person name="Park C.-E."/>
            <person name="Shin J.-H."/>
        </authorList>
    </citation>
    <scope>NUCLEOTIDE SEQUENCE [LARGE SCALE GENOMIC DNA]</scope>
    <source>
        <strain evidence="2 3">DSM 17994</strain>
    </source>
</reference>
<accession>A0A100XVM0</accession>
<sequence length="455" mass="49827">MKRVPVLIALILLLAVPFVSAGELAYYPNPEAFQAFLSSNSTYTVVPGNETWAMGWAYYVDEKLYTVKRHGNDTLVLVGNVYNNGLMASVWNRTGLPANASLLPSIVVLNGTVLITGSEDSIHLTERAFEGLWNPPRGSVATFLTLVFTIIIVFLVLLSGDDSHAGRFYALAASLFLLWYLTAERPGLTDEFLTYLSSALKFTAGGSPDSPLSAIMGAVFRTVPPIEENIIFVHWLLILLIMSFAFYLAPRRSRELGFLVFGLTFVAPMFRESFCEVSGDALGLAGFMIALAIVSNVTFSPEKLKALLQTGVLSLFTLLAVAINPYLVLMPLIFVIAFPKRHLRNYAYLLITGIGVFLLYGAFGLPPGIPSNMDPNTPAHVRDFLLNGSLTITTAVYAIAGREKGIRMKGQTAFLFLMTLIYIPVALFVPAMFPYCFVLLAALAVRLIHGLTLRT</sequence>
<proteinExistence type="predicted"/>
<organism evidence="2 3">
    <name type="scientific">Thermococcus celericrescens</name>
    <dbReference type="NCBI Taxonomy" id="227598"/>
    <lineage>
        <taxon>Archaea</taxon>
        <taxon>Methanobacteriati</taxon>
        <taxon>Methanobacteriota</taxon>
        <taxon>Thermococci</taxon>
        <taxon>Thermococcales</taxon>
        <taxon>Thermococcaceae</taxon>
        <taxon>Thermococcus</taxon>
    </lineage>
</organism>
<evidence type="ECO:0000256" key="1">
    <source>
        <dbReference type="SAM" id="Phobius"/>
    </source>
</evidence>
<keyword evidence="1" id="KW-0812">Transmembrane</keyword>
<dbReference type="AlphaFoldDB" id="A0A100XVM0"/>
<gene>
    <name evidence="2" type="ORF">APY94_12530</name>
</gene>
<keyword evidence="1" id="KW-1133">Transmembrane helix</keyword>
<keyword evidence="3" id="KW-1185">Reference proteome</keyword>
<protein>
    <submittedName>
        <fullName evidence="2">Uncharacterized protein</fullName>
    </submittedName>
</protein>
<feature type="transmembrane region" description="Helical" evidence="1">
    <location>
        <begin position="165"/>
        <end position="182"/>
    </location>
</feature>
<feature type="transmembrane region" description="Helical" evidence="1">
    <location>
        <begin position="281"/>
        <end position="299"/>
    </location>
</feature>
<dbReference type="RefSeq" id="WP_058939937.1">
    <property type="nucleotide sequence ID" value="NZ_LLYW01000058.1"/>
</dbReference>
<dbReference type="OrthoDB" id="103680at2157"/>
<feature type="transmembrane region" description="Helical" evidence="1">
    <location>
        <begin position="345"/>
        <end position="364"/>
    </location>
</feature>
<name>A0A100XVM0_9EURY</name>
<feature type="transmembrane region" description="Helical" evidence="1">
    <location>
        <begin position="230"/>
        <end position="249"/>
    </location>
</feature>
<evidence type="ECO:0000313" key="3">
    <source>
        <dbReference type="Proteomes" id="UP000053462"/>
    </source>
</evidence>
<keyword evidence="1" id="KW-0472">Membrane</keyword>
<feature type="transmembrane region" description="Helical" evidence="1">
    <location>
        <begin position="311"/>
        <end position="338"/>
    </location>
</feature>
<evidence type="ECO:0000313" key="2">
    <source>
        <dbReference type="EMBL" id="KUH31359.1"/>
    </source>
</evidence>
<feature type="transmembrane region" description="Helical" evidence="1">
    <location>
        <begin position="412"/>
        <end position="429"/>
    </location>
</feature>
<comment type="caution">
    <text evidence="2">The sequence shown here is derived from an EMBL/GenBank/DDBJ whole genome shotgun (WGS) entry which is preliminary data.</text>
</comment>
<dbReference type="STRING" id="227598.APY94_12530"/>